<feature type="coiled-coil region" evidence="22">
    <location>
        <begin position="712"/>
        <end position="822"/>
    </location>
</feature>
<dbReference type="InterPro" id="IPR013134">
    <property type="entry name" value="Zn_hook_RAD50"/>
</dbReference>
<feature type="coiled-coil region" evidence="22">
    <location>
        <begin position="1054"/>
        <end position="1100"/>
    </location>
</feature>
<dbReference type="GO" id="GO:0046872">
    <property type="term" value="F:metal ion binding"/>
    <property type="evidence" value="ECO:0007669"/>
    <property type="project" value="UniProtKB-UniRule"/>
</dbReference>
<feature type="domain" description="Zinc-hook" evidence="23">
    <location>
        <begin position="635"/>
        <end position="734"/>
    </location>
</feature>
<accession>A0A6P3GIX3</accession>
<dbReference type="KEGG" id="bbis:104979871"/>
<evidence type="ECO:0000256" key="9">
    <source>
        <dbReference type="ARBA" id="ARBA00022763"/>
    </source>
</evidence>
<dbReference type="FunFam" id="3.40.50.300:FF:001037">
    <property type="entry name" value="DNA repair protein RAD50"/>
    <property type="match status" value="1"/>
</dbReference>
<dbReference type="Pfam" id="PF13558">
    <property type="entry name" value="SbcC_Walker_B"/>
    <property type="match status" value="1"/>
</dbReference>
<evidence type="ECO:0000256" key="18">
    <source>
        <dbReference type="ARBA" id="ARBA00023254"/>
    </source>
</evidence>
<dbReference type="NCBIfam" id="TIGR00606">
    <property type="entry name" value="rad50"/>
    <property type="match status" value="2"/>
</dbReference>
<dbReference type="GO" id="GO:0043047">
    <property type="term" value="F:single-stranded telomeric DNA binding"/>
    <property type="evidence" value="ECO:0007669"/>
    <property type="project" value="TreeGrafter"/>
</dbReference>
<keyword evidence="8" id="KW-0547">Nucleotide-binding</keyword>
<feature type="coiled-coil region" evidence="22">
    <location>
        <begin position="853"/>
        <end position="904"/>
    </location>
</feature>
<dbReference type="RefSeq" id="XP_010826724.1">
    <property type="nucleotide sequence ID" value="XM_010828422.1"/>
</dbReference>
<evidence type="ECO:0000313" key="25">
    <source>
        <dbReference type="RefSeq" id="XP_010826724.1"/>
    </source>
</evidence>
<evidence type="ECO:0000256" key="1">
    <source>
        <dbReference type="ARBA" id="ARBA00001947"/>
    </source>
</evidence>
<dbReference type="GO" id="GO:0000781">
    <property type="term" value="C:chromosome, telomeric region"/>
    <property type="evidence" value="ECO:0007669"/>
    <property type="project" value="UniProtKB-SubCell"/>
</dbReference>
<feature type="binding site" evidence="21">
    <location>
        <position position="681"/>
    </location>
    <ligand>
        <name>Zn(2+)</name>
        <dbReference type="ChEBI" id="CHEBI:29105"/>
    </ligand>
</feature>
<evidence type="ECO:0000256" key="14">
    <source>
        <dbReference type="ARBA" id="ARBA00022895"/>
    </source>
</evidence>
<feature type="coiled-coil region" evidence="22">
    <location>
        <begin position="241"/>
        <end position="349"/>
    </location>
</feature>
<dbReference type="GO" id="GO:0000794">
    <property type="term" value="C:condensed nuclear chromosome"/>
    <property type="evidence" value="ECO:0007669"/>
    <property type="project" value="TreeGrafter"/>
</dbReference>
<comment type="cofactor">
    <cofactor evidence="1">
        <name>Zn(2+)</name>
        <dbReference type="ChEBI" id="CHEBI:29105"/>
    </cofactor>
</comment>
<dbReference type="GO" id="GO:0016887">
    <property type="term" value="F:ATP hydrolysis activity"/>
    <property type="evidence" value="ECO:0007669"/>
    <property type="project" value="InterPro"/>
</dbReference>
<dbReference type="CTD" id="10111"/>
<proteinExistence type="inferred from homology"/>
<dbReference type="SUPFAM" id="SSF75712">
    <property type="entry name" value="Rad50 coiled-coil Zn hook"/>
    <property type="match status" value="1"/>
</dbReference>
<evidence type="ECO:0000256" key="8">
    <source>
        <dbReference type="ARBA" id="ARBA00022741"/>
    </source>
</evidence>
<keyword evidence="13" id="KW-0460">Magnesium</keyword>
<evidence type="ECO:0000256" key="10">
    <source>
        <dbReference type="ARBA" id="ARBA00022801"/>
    </source>
</evidence>
<keyword evidence="17" id="KW-0539">Nucleus</keyword>
<gene>
    <name evidence="25" type="primary">RAD50</name>
</gene>
<dbReference type="InterPro" id="IPR027417">
    <property type="entry name" value="P-loop_NTPase"/>
</dbReference>
<feature type="coiled-coil region" evidence="22">
    <location>
        <begin position="467"/>
        <end position="531"/>
    </location>
</feature>
<evidence type="ECO:0000256" key="12">
    <source>
        <dbReference type="ARBA" id="ARBA00022840"/>
    </source>
</evidence>
<evidence type="ECO:0000256" key="5">
    <source>
        <dbReference type="ARBA" id="ARBA00017893"/>
    </source>
</evidence>
<keyword evidence="14" id="KW-0779">Telomere</keyword>
<evidence type="ECO:0000256" key="21">
    <source>
        <dbReference type="PROSITE-ProRule" id="PRU00471"/>
    </source>
</evidence>
<keyword evidence="11 21" id="KW-0862">Zinc</keyword>
<comment type="similarity">
    <text evidence="4">Belongs to the SMC family. RAD50 subfamily.</text>
</comment>
<feature type="binding site" evidence="21">
    <location>
        <position position="684"/>
    </location>
    <ligand>
        <name>Zn(2+)</name>
        <dbReference type="ChEBI" id="CHEBI:29105"/>
    </ligand>
</feature>
<keyword evidence="10" id="KW-0378">Hydrolase</keyword>
<dbReference type="InterPro" id="IPR004584">
    <property type="entry name" value="Rad50_eukaryotes"/>
</dbReference>
<sequence length="1342" mass="157504">MSRIEKMSIQGVRSFGIEDKDKQIITFFSPLTILVGPNGAGKTTIIECLKYICTGDFPPGTKGNTFVHDPKVAQETDVRAQIRLQFRDVNGEVVAVQRSMLCTQKSKKTEFKTLEGVITRTKHGEKVSLSSKCAEIDREMISSLGVSKSVLNNVIFCHQEESNWPLSEGKALKQKFDEIFSATRYIKALETLRQVRQTQGQKVKECQTELKYLKQNKEKACEIRDQITSKEAQLTSSREIVKSYENELDPLKNRLKEIEQNLSKIMRLDNEIKALESRKKQMEKDNSELEQKMEKVFQGSDEQLNDLYHNHQRTVREKERRLVDCQRELEKLNKESRLLNQEKSELLVEQGRLQLQADRHQEHMQARDSLIQSLATQLELDGFELGPFSERQIKNFHRLVRERQEKEAETASQLLNDFVRKEALKQKQIDEIRDKKTGLGRIIELKSEILTKKQNELKYVKYELQQLEGSSDRILELDQELTKAERELSKAEKNSNVETLKTEVISLQNEKADLDRTLRKLDQEMEQLNHHTATRTQMEMLTKDKADKDEQIRKIKYRHSDELTSLLGYFPNKKQLEDWLHSKSKEINQTRDRLAKLNKELASAEQNKNHINIELKRKEEQLSSYEDKLFDVCGSQDFESDLDRLKEEIEKSSKQRAMLAGATAVYSQFITQLTDENQSCCPVCQRGFQTEAELQEVISDLQSKLRLAPDKLKSTESELKKKEKRRDEMLGLVPMRQSIIDLKEKEIPELRNKLQNVNRDIQRLKNDIEEQETLLGAIIPEEESAKVCLTDVTIMERLQMELKDVERKIAQQAAKLQGLDLDRSVQQVNQEKQEKQYKLDTVSSKIELNRKLIQDQQEQIQHLKSTANELKSEKLQISTNLQRRQQLEEQTVELSTEVQSLHREIKVKAFIYICFLKLVQIYEMLFLGQWPKYGYCENQIKMVYRTCTNRKRLLGEDLLAIIRKNCHRIAQDKINEIKEKVKNIHSYMKDIENYIQDGKDDYKKQKETELNKVIAQLSECDKHKEKINKEMGIMRQDIDTQKIQERWLQDNLTLRKRNEELKEVEEERKQHLKEMGQMQVLQMKNEHQKLEEKIDNIKRNHSLAIGRQKGYEEEIIHFKKELREPQFRDAEEKYREMMIIMRTTELVNKDLDIYYKTLDQAIMKFHSMKMEEINKIIRDLWRSTYRGQDIEYIEIRSDADENVSASDKRRNYNYRVVMLKGDTALDMRGRCSAGQKVLASLIIRLALAETFCLNCGILALDEPTTNLDRENIESLAHALVEIIKSRSQQRNFQLLVITHDEDFVELLGRSEYVEKFYRIKKNIEQCSQIVTCSVSSLGSYVH</sequence>
<evidence type="ECO:0000256" key="19">
    <source>
        <dbReference type="ARBA" id="ARBA00049360"/>
    </source>
</evidence>
<evidence type="ECO:0000313" key="24">
    <source>
        <dbReference type="Proteomes" id="UP000515208"/>
    </source>
</evidence>
<dbReference type="Pfam" id="PF04423">
    <property type="entry name" value="Rad50_zn_hook"/>
    <property type="match status" value="1"/>
</dbReference>
<keyword evidence="9" id="KW-0227">DNA damage</keyword>
<keyword evidence="16" id="KW-0234">DNA repair</keyword>
<evidence type="ECO:0000256" key="4">
    <source>
        <dbReference type="ARBA" id="ARBA00009439"/>
    </source>
</evidence>
<comment type="subcellular location">
    <subcellularLocation>
        <location evidence="3">Chromosome</location>
        <location evidence="3">Telomere</location>
    </subcellularLocation>
    <subcellularLocation>
        <location evidence="2">Nucleus</location>
    </subcellularLocation>
</comment>
<dbReference type="GO" id="GO:0051880">
    <property type="term" value="F:G-quadruplex DNA binding"/>
    <property type="evidence" value="ECO:0007669"/>
    <property type="project" value="TreeGrafter"/>
</dbReference>
<keyword evidence="12" id="KW-0067">ATP-binding</keyword>
<evidence type="ECO:0000256" key="11">
    <source>
        <dbReference type="ARBA" id="ARBA00022833"/>
    </source>
</evidence>
<keyword evidence="18" id="KW-0469">Meiosis</keyword>
<evidence type="ECO:0000256" key="22">
    <source>
        <dbReference type="SAM" id="Coils"/>
    </source>
</evidence>
<evidence type="ECO:0000256" key="20">
    <source>
        <dbReference type="ARBA" id="ARBA00063769"/>
    </source>
</evidence>
<reference evidence="25" key="1">
    <citation type="submission" date="2025-08" db="UniProtKB">
        <authorList>
            <consortium name="RefSeq"/>
        </authorList>
    </citation>
    <scope>IDENTIFICATION</scope>
    <source>
        <tissue evidence="25">Blood</tissue>
    </source>
</reference>
<organism evidence="24 25">
    <name type="scientific">Bison bison bison</name>
    <name type="common">North American plains bison</name>
    <dbReference type="NCBI Taxonomy" id="43346"/>
    <lineage>
        <taxon>Eukaryota</taxon>
        <taxon>Metazoa</taxon>
        <taxon>Chordata</taxon>
        <taxon>Craniata</taxon>
        <taxon>Vertebrata</taxon>
        <taxon>Euteleostomi</taxon>
        <taxon>Mammalia</taxon>
        <taxon>Eutheria</taxon>
        <taxon>Laurasiatheria</taxon>
        <taxon>Artiodactyla</taxon>
        <taxon>Ruminantia</taxon>
        <taxon>Pecora</taxon>
        <taxon>Bovidae</taxon>
        <taxon>Bovinae</taxon>
        <taxon>Bison</taxon>
    </lineage>
</organism>
<evidence type="ECO:0000256" key="7">
    <source>
        <dbReference type="ARBA" id="ARBA00022723"/>
    </source>
</evidence>
<evidence type="ECO:0000256" key="15">
    <source>
        <dbReference type="ARBA" id="ARBA00023054"/>
    </source>
</evidence>
<comment type="subunit">
    <text evidence="20">Component of the MRN complex composed of two heterodimers RAD50 and MRE11 associated with a single NBN. The MRN complexes dimerize on DNA to form joined MRN-MRN oligomers required for DNA double-strand break repair. As part of the MRN complex, interacts with MCM8 and MCM9; the interaction recruits the complex to DNA repair sites. Component of the BASC complex, at least composed of BRCA1, MSH2, MSH6, MLH1, ATM, BLM, RAD50, MRE11 and NBN. Found in a complex with TERF2. Interacts with RINT1. Interacts with BRCA1 via its N-terminal domain. Interacts with DCLRE1C/Artemis. Interacts with MRNIP. Interacts with CYREN (via XLF motif). Interacts with C1QBP and MRE11; interaction takes place in absence of DNA damage to form the MRC (MRE11-RAD50-C1QBP) complex that inhibits the activity of MRE11.</text>
</comment>
<name>A0A6P3GIX3_BISBB</name>
<dbReference type="GO" id="GO:0000722">
    <property type="term" value="P:telomere maintenance via recombination"/>
    <property type="evidence" value="ECO:0007669"/>
    <property type="project" value="TreeGrafter"/>
</dbReference>
<dbReference type="PANTHER" id="PTHR18867">
    <property type="entry name" value="RAD50"/>
    <property type="match status" value="1"/>
</dbReference>
<keyword evidence="6" id="KW-0158">Chromosome</keyword>
<protein>
    <recommendedName>
        <fullName evidence="5">DNA repair protein RAD50</fullName>
    </recommendedName>
</protein>
<dbReference type="PANTHER" id="PTHR18867:SF12">
    <property type="entry name" value="DNA REPAIR PROTEIN RAD50"/>
    <property type="match status" value="1"/>
</dbReference>
<dbReference type="GeneID" id="104979871"/>
<keyword evidence="7 21" id="KW-0479">Metal-binding</keyword>
<dbReference type="Proteomes" id="UP000515208">
    <property type="component" value="Unplaced"/>
</dbReference>
<dbReference type="InterPro" id="IPR038729">
    <property type="entry name" value="Rad50/SbcC_AAA"/>
</dbReference>
<evidence type="ECO:0000256" key="3">
    <source>
        <dbReference type="ARBA" id="ARBA00004574"/>
    </source>
</evidence>
<evidence type="ECO:0000256" key="16">
    <source>
        <dbReference type="ARBA" id="ARBA00023204"/>
    </source>
</evidence>
<dbReference type="GO" id="GO:0003691">
    <property type="term" value="F:double-stranded telomeric DNA binding"/>
    <property type="evidence" value="ECO:0007669"/>
    <property type="project" value="TreeGrafter"/>
</dbReference>
<evidence type="ECO:0000256" key="6">
    <source>
        <dbReference type="ARBA" id="ARBA00022454"/>
    </source>
</evidence>
<evidence type="ECO:0000256" key="2">
    <source>
        <dbReference type="ARBA" id="ARBA00004123"/>
    </source>
</evidence>
<comment type="catalytic activity">
    <reaction evidence="19">
        <text>ATP + H2O = ADP + phosphate + H(+)</text>
        <dbReference type="Rhea" id="RHEA:13065"/>
        <dbReference type="ChEBI" id="CHEBI:15377"/>
        <dbReference type="ChEBI" id="CHEBI:15378"/>
        <dbReference type="ChEBI" id="CHEBI:30616"/>
        <dbReference type="ChEBI" id="CHEBI:43474"/>
        <dbReference type="ChEBI" id="CHEBI:456216"/>
    </reaction>
</comment>
<dbReference type="OrthoDB" id="18797at2759"/>
<dbReference type="Pfam" id="PF13476">
    <property type="entry name" value="AAA_23"/>
    <property type="match status" value="1"/>
</dbReference>
<evidence type="ECO:0000256" key="13">
    <source>
        <dbReference type="ARBA" id="ARBA00022842"/>
    </source>
</evidence>
<dbReference type="SUPFAM" id="SSF52540">
    <property type="entry name" value="P-loop containing nucleoside triphosphate hydrolases"/>
    <property type="match status" value="1"/>
</dbReference>
<dbReference type="GO" id="GO:0030870">
    <property type="term" value="C:Mre11 complex"/>
    <property type="evidence" value="ECO:0007669"/>
    <property type="project" value="InterPro"/>
</dbReference>
<dbReference type="PROSITE" id="PS51131">
    <property type="entry name" value="ZN_HOOK"/>
    <property type="match status" value="1"/>
</dbReference>
<feature type="coiled-coil region" evidence="22">
    <location>
        <begin position="580"/>
        <end position="662"/>
    </location>
</feature>
<dbReference type="GO" id="GO:0006302">
    <property type="term" value="P:double-strand break repair"/>
    <property type="evidence" value="ECO:0007669"/>
    <property type="project" value="InterPro"/>
</dbReference>
<evidence type="ECO:0000259" key="23">
    <source>
        <dbReference type="PROSITE" id="PS51131"/>
    </source>
</evidence>
<dbReference type="FunFam" id="3.40.50.300:FF:001065">
    <property type="entry name" value="DNA repair protein RAD50 isoform X1"/>
    <property type="match status" value="1"/>
</dbReference>
<keyword evidence="15 22" id="KW-0175">Coiled coil</keyword>
<dbReference type="GO" id="GO:0007004">
    <property type="term" value="P:telomere maintenance via telomerase"/>
    <property type="evidence" value="ECO:0007669"/>
    <property type="project" value="TreeGrafter"/>
</dbReference>
<dbReference type="Gene3D" id="3.40.50.300">
    <property type="entry name" value="P-loop containing nucleotide triphosphate hydrolases"/>
    <property type="match status" value="2"/>
</dbReference>
<dbReference type="GO" id="GO:0005524">
    <property type="term" value="F:ATP binding"/>
    <property type="evidence" value="ECO:0007669"/>
    <property type="project" value="UniProtKB-KW"/>
</dbReference>
<keyword evidence="24" id="KW-1185">Reference proteome</keyword>
<evidence type="ECO:0000256" key="17">
    <source>
        <dbReference type="ARBA" id="ARBA00023242"/>
    </source>
</evidence>
<dbReference type="GO" id="GO:0070192">
    <property type="term" value="P:chromosome organization involved in meiotic cell cycle"/>
    <property type="evidence" value="ECO:0007669"/>
    <property type="project" value="TreeGrafter"/>
</dbReference>